<accession>A0A3M6ZWN8</accession>
<name>A0A3M6ZWN8_HORWE</name>
<comment type="caution">
    <text evidence="1">The sequence shown here is derived from an EMBL/GenBank/DDBJ whole genome shotgun (WGS) entry which is preliminary data.</text>
</comment>
<dbReference type="VEuPathDB" id="FungiDB:BTJ68_15063"/>
<gene>
    <name evidence="1" type="ORF">D0866_12720</name>
</gene>
<sequence>MSLCQAFQDIEGTILRMASRNNLYLTYQKDISRLLYWVINTANGIIEAGKCTEDDEPRQVNATGRSTVA</sequence>
<reference evidence="1 2" key="1">
    <citation type="journal article" date="2018" name="BMC Genomics">
        <title>Genomic evidence for intraspecific hybridization in a clonal and extremely halotolerant yeast.</title>
        <authorList>
            <person name="Gostincar C."/>
            <person name="Stajich J.E."/>
            <person name="Zupancic J."/>
            <person name="Zalar P."/>
            <person name="Gunde-Cimerman N."/>
        </authorList>
    </citation>
    <scope>NUCLEOTIDE SEQUENCE [LARGE SCALE GENOMIC DNA]</scope>
    <source>
        <strain evidence="1 2">EXF-6651</strain>
    </source>
</reference>
<dbReference type="AlphaFoldDB" id="A0A3M6ZWN8"/>
<organism evidence="1 2">
    <name type="scientific">Hortaea werneckii</name>
    <name type="common">Black yeast</name>
    <name type="synonym">Cladosporium werneckii</name>
    <dbReference type="NCBI Taxonomy" id="91943"/>
    <lineage>
        <taxon>Eukaryota</taxon>
        <taxon>Fungi</taxon>
        <taxon>Dikarya</taxon>
        <taxon>Ascomycota</taxon>
        <taxon>Pezizomycotina</taxon>
        <taxon>Dothideomycetes</taxon>
        <taxon>Dothideomycetidae</taxon>
        <taxon>Mycosphaerellales</taxon>
        <taxon>Teratosphaeriaceae</taxon>
        <taxon>Hortaea</taxon>
    </lineage>
</organism>
<dbReference type="EMBL" id="QWIM01001920">
    <property type="protein sequence ID" value="RMY19744.1"/>
    <property type="molecule type" value="Genomic_DNA"/>
</dbReference>
<evidence type="ECO:0000313" key="2">
    <source>
        <dbReference type="Proteomes" id="UP000276864"/>
    </source>
</evidence>
<dbReference type="Proteomes" id="UP000276864">
    <property type="component" value="Unassembled WGS sequence"/>
</dbReference>
<evidence type="ECO:0000313" key="1">
    <source>
        <dbReference type="EMBL" id="RMY19744.1"/>
    </source>
</evidence>
<proteinExistence type="predicted"/>
<protein>
    <submittedName>
        <fullName evidence="1">Uncharacterized protein</fullName>
    </submittedName>
</protein>